<sequence length="827" mass="90582">MATPPRSPQSPVNSPSMQTTPTSPTFLLPESTEDVHEKLRSLHSGSKATSSFWMIWGQVFKLGHWEAVTTPMYEAWWNGDKRALAASRAALCKSVESRNSRFGPGNNNRNFDLDIARILLQFAGLVYEHDSSGIRKALAIVKNATPFDVFGTLRGRGRVGLDKFIGADPAALARAALTGERLVRRPTFLGKDGPLVESPLAAKPGTRLEPQVESTKPAPHGNTNAHVEPGPGDSTIRAHLQSSGIEHEPVSELNGVGSAFAALFWHPKEPWIVVAFKGTSPTEFDEWVTDLTFTRRILDIGFPDSEKVSEERGKPESRSLTWRSALWIQGSHVPRRGSDSPFVEGSFQRHMNQLRDWWIGEKSAKQELPIRTPYGEHHFVLSQNHGPIRTPPPDTIRDGIQIVADHLTRNTGIHSINVYFTGHSLGCATASLAYSRAVAKQNSDFKSNYGFGPAEVDVEGLERAGCVAGLLPEMGDRVPLKVDQESPLAFAHLGLEIKMIPTGPDGRGRARVDAVVAPIGQRTNRCTLSNADNLGQKRKNMDDVQKGAAAYTSSDARTQGQMQLSMPRELPVVSVMPVQAHALAAIDPELGNIPVQFVRQRVCAMSKEILEMLTASVPRTPLAKPLPRTVECTVLDPNPEPSMLPTHYLVVYNPRSPDQPGKLFPAHSLVLATQCAALPSFGSTTRELRHDNTFTVPLLAPVPVLARPQRQCPASHTPPAPPLCIWEDISRSPWHYRAPFPSAVPLALAPRAALHPQNRTRRLGQRRGSARRQRPTLEILAFAWRVLVAAVERSAGPDAQSVLDSISQDDRDADAVERELGGSLYEA</sequence>
<dbReference type="KEGG" id="rsx:RhiXN_01555"/>
<evidence type="ECO:0000256" key="1">
    <source>
        <dbReference type="SAM" id="MobiDB-lite"/>
    </source>
</evidence>
<feature type="region of interest" description="Disordered" evidence="1">
    <location>
        <begin position="798"/>
        <end position="827"/>
    </location>
</feature>
<organism evidence="3 4">
    <name type="scientific">Rhizoctonia solani</name>
    <dbReference type="NCBI Taxonomy" id="456999"/>
    <lineage>
        <taxon>Eukaryota</taxon>
        <taxon>Fungi</taxon>
        <taxon>Dikarya</taxon>
        <taxon>Basidiomycota</taxon>
        <taxon>Agaricomycotina</taxon>
        <taxon>Agaricomycetes</taxon>
        <taxon>Cantharellales</taxon>
        <taxon>Ceratobasidiaceae</taxon>
        <taxon>Rhizoctonia</taxon>
    </lineage>
</organism>
<dbReference type="RefSeq" id="XP_043187197.1">
    <property type="nucleotide sequence ID" value="XM_043321374.1"/>
</dbReference>
<dbReference type="EMBL" id="CP059673">
    <property type="protein sequence ID" value="QRW26960.1"/>
    <property type="molecule type" value="Genomic_DNA"/>
</dbReference>
<proteinExistence type="predicted"/>
<reference evidence="3" key="1">
    <citation type="submission" date="2020-05" db="EMBL/GenBank/DDBJ databases">
        <title>Evolutionary and genomic comparisons of hybrid uninucleate and nonhybrid Rhizoctonia fungi.</title>
        <authorList>
            <person name="Li C."/>
            <person name="Chen X."/>
        </authorList>
    </citation>
    <scope>NUCLEOTIDE SEQUENCE</scope>
    <source>
        <strain evidence="3">AG-1 IA</strain>
    </source>
</reference>
<dbReference type="InterPro" id="IPR002921">
    <property type="entry name" value="Fungal_lipase-type"/>
</dbReference>
<accession>A0A8H8P859</accession>
<dbReference type="Proteomes" id="UP000650533">
    <property type="component" value="Chromosome 16"/>
</dbReference>
<dbReference type="SUPFAM" id="SSF53474">
    <property type="entry name" value="alpha/beta-Hydrolases"/>
    <property type="match status" value="1"/>
</dbReference>
<gene>
    <name evidence="3" type="ORF">RhiXN_01555</name>
</gene>
<dbReference type="Pfam" id="PF01764">
    <property type="entry name" value="Lipase_3"/>
    <property type="match status" value="1"/>
</dbReference>
<dbReference type="AlphaFoldDB" id="A0A8H8P859"/>
<feature type="region of interest" description="Disordered" evidence="1">
    <location>
        <begin position="1"/>
        <end position="26"/>
    </location>
</feature>
<feature type="region of interest" description="Disordered" evidence="1">
    <location>
        <begin position="194"/>
        <end position="231"/>
    </location>
</feature>
<feature type="domain" description="Fungal lipase-type" evidence="2">
    <location>
        <begin position="411"/>
        <end position="455"/>
    </location>
</feature>
<name>A0A8H8P859_9AGAM</name>
<feature type="compositionally biased region" description="Basic and acidic residues" evidence="1">
    <location>
        <begin position="808"/>
        <end position="820"/>
    </location>
</feature>
<protein>
    <submittedName>
        <fullName evidence="3">Lipase (Class 3)</fullName>
    </submittedName>
</protein>
<dbReference type="GeneID" id="67023837"/>
<evidence type="ECO:0000313" key="3">
    <source>
        <dbReference type="EMBL" id="QRW26960.1"/>
    </source>
</evidence>
<dbReference type="Gene3D" id="3.40.50.1820">
    <property type="entry name" value="alpha/beta hydrolase"/>
    <property type="match status" value="1"/>
</dbReference>
<feature type="compositionally biased region" description="Low complexity" evidence="1">
    <location>
        <begin position="14"/>
        <end position="25"/>
    </location>
</feature>
<evidence type="ECO:0000259" key="2">
    <source>
        <dbReference type="Pfam" id="PF01764"/>
    </source>
</evidence>
<dbReference type="InterPro" id="IPR029058">
    <property type="entry name" value="AB_hydrolase_fold"/>
</dbReference>
<evidence type="ECO:0000313" key="4">
    <source>
        <dbReference type="Proteomes" id="UP000650533"/>
    </source>
</evidence>
<dbReference type="GO" id="GO:0006629">
    <property type="term" value="P:lipid metabolic process"/>
    <property type="evidence" value="ECO:0007669"/>
    <property type="project" value="InterPro"/>
</dbReference>